<keyword evidence="2" id="KW-1185">Reference proteome</keyword>
<accession>A0A9P8TYY0</accession>
<dbReference type="Proteomes" id="UP000827724">
    <property type="component" value="Unassembled WGS sequence"/>
</dbReference>
<evidence type="ECO:0000313" key="2">
    <source>
        <dbReference type="Proteomes" id="UP000827724"/>
    </source>
</evidence>
<sequence length="62" mass="6607">MPSQRSASHSRSAGHGVIPPDLVDDVGIGMVASVVQLDICNAIGELCRRVVWQVQLVLLAQI</sequence>
<gene>
    <name evidence="1" type="ORF">Trco_002235</name>
</gene>
<dbReference type="AlphaFoldDB" id="A0A9P8TYY0"/>
<evidence type="ECO:0000313" key="1">
    <source>
        <dbReference type="EMBL" id="KAH6608889.1"/>
    </source>
</evidence>
<organism evidence="1 2">
    <name type="scientific">Trichoderma cornu-damae</name>
    <dbReference type="NCBI Taxonomy" id="654480"/>
    <lineage>
        <taxon>Eukaryota</taxon>
        <taxon>Fungi</taxon>
        <taxon>Dikarya</taxon>
        <taxon>Ascomycota</taxon>
        <taxon>Pezizomycotina</taxon>
        <taxon>Sordariomycetes</taxon>
        <taxon>Hypocreomycetidae</taxon>
        <taxon>Hypocreales</taxon>
        <taxon>Hypocreaceae</taxon>
        <taxon>Trichoderma</taxon>
    </lineage>
</organism>
<reference evidence="1" key="1">
    <citation type="submission" date="2021-08" db="EMBL/GenBank/DDBJ databases">
        <title>Chromosome-Level Trichoderma cornu-damae using Hi-C Data.</title>
        <authorList>
            <person name="Kim C.S."/>
        </authorList>
    </citation>
    <scope>NUCLEOTIDE SEQUENCE</scope>
    <source>
        <strain evidence="1">KA19-0412C</strain>
    </source>
</reference>
<comment type="caution">
    <text evidence="1">The sequence shown here is derived from an EMBL/GenBank/DDBJ whole genome shotgun (WGS) entry which is preliminary data.</text>
</comment>
<dbReference type="EMBL" id="JAIWOZ010000002">
    <property type="protein sequence ID" value="KAH6608889.1"/>
    <property type="molecule type" value="Genomic_DNA"/>
</dbReference>
<proteinExistence type="predicted"/>
<name>A0A9P8TYY0_9HYPO</name>
<protein>
    <submittedName>
        <fullName evidence="1">Uncharacterized protein</fullName>
    </submittedName>
</protein>